<evidence type="ECO:0000259" key="2">
    <source>
        <dbReference type="Pfam" id="PF02538"/>
    </source>
</evidence>
<dbReference type="Proteomes" id="UP000633509">
    <property type="component" value="Unassembled WGS sequence"/>
</dbReference>
<dbReference type="GO" id="GO:0047423">
    <property type="term" value="F:N-methylhydantoinase (ATP-hydrolyzing) activity"/>
    <property type="evidence" value="ECO:0007669"/>
    <property type="project" value="UniProtKB-EC"/>
</dbReference>
<keyword evidence="3" id="KW-0378">Hydrolase</keyword>
<dbReference type="InterPro" id="IPR045079">
    <property type="entry name" value="Oxoprolinase-like"/>
</dbReference>
<dbReference type="RefSeq" id="WP_192785176.1">
    <property type="nucleotide sequence ID" value="NZ_JADBEK010000001.1"/>
</dbReference>
<dbReference type="EC" id="3.5.2.14" evidence="3"/>
<proteinExistence type="predicted"/>
<gene>
    <name evidence="3" type="ORF">H4W80_002463</name>
</gene>
<dbReference type="Pfam" id="PF02538">
    <property type="entry name" value="Hydantoinase_B"/>
    <property type="match status" value="1"/>
</dbReference>
<name>A0ABR9LV09_9ACTN</name>
<feature type="domain" description="Hydantoinase B/oxoprolinase" evidence="2">
    <location>
        <begin position="4"/>
        <end position="526"/>
    </location>
</feature>
<accession>A0ABR9LV09</accession>
<dbReference type="PANTHER" id="PTHR11365">
    <property type="entry name" value="5-OXOPROLINASE RELATED"/>
    <property type="match status" value="1"/>
</dbReference>
<reference evidence="3 4" key="1">
    <citation type="submission" date="2020-10" db="EMBL/GenBank/DDBJ databases">
        <title>Sequencing the genomes of 1000 actinobacteria strains.</title>
        <authorList>
            <person name="Klenk H.-P."/>
        </authorList>
    </citation>
    <scope>NUCLEOTIDE SEQUENCE [LARGE SCALE GENOMIC DNA]</scope>
    <source>
        <strain evidence="3 4">DSM 43173</strain>
    </source>
</reference>
<sequence length="553" mass="58700">MTVDPITLNIVGTALAAIPREMAANLRRAAFSSVVREARDYAVALVDPRGNVVSQAEAIPIMTAGISHAIAAVLAEIDPAALTGDDAILYNDPFRGGQHLQDIYLFTPIFHEGTLAGFAASVAHHVDIGGGEPGLTIKAREVYQEGIRLPGRPFSVSRDWHGGFVEQLFRLNVRVPDLVVGDLNAQFAANNVAAERLRELVARHGHELTAAVMDELQDYAERRLRDSIAEIPDGDYTAEEIIDASTWGGDRHHVRVAVRVRGSDLEVDFTGTDPQVPANLNCPFASTVSSVQSAIRGLLRDKDIPFNEGCNRPIRVSAPYGSILNPAAPAAVRARLTPASRAFDAVIRALAEALPDRVVATGYDTTSAAALSYLDPHSHQYEVVLEVLGGGWGAGAAGDGADALDNPISNCASAPVEALEIDYSHFRVTEFALIPGSGGDGRNRGGLGFVRTYEATRDGVTFSAYSDRHRYGARGLFGGGDGATGGLEVTRSDGTVQRLSHIDAVTLAAGERVSLRTGGGGGYGPPAERPAVRREADLRDGLIVNEPVKETPQ</sequence>
<feature type="compositionally biased region" description="Basic and acidic residues" evidence="1">
    <location>
        <begin position="530"/>
        <end position="540"/>
    </location>
</feature>
<organism evidence="3 4">
    <name type="scientific">Nonomuraea angiospora</name>
    <dbReference type="NCBI Taxonomy" id="46172"/>
    <lineage>
        <taxon>Bacteria</taxon>
        <taxon>Bacillati</taxon>
        <taxon>Actinomycetota</taxon>
        <taxon>Actinomycetes</taxon>
        <taxon>Streptosporangiales</taxon>
        <taxon>Streptosporangiaceae</taxon>
        <taxon>Nonomuraea</taxon>
    </lineage>
</organism>
<dbReference type="EMBL" id="JADBEK010000001">
    <property type="protein sequence ID" value="MBE1584205.1"/>
    <property type="molecule type" value="Genomic_DNA"/>
</dbReference>
<evidence type="ECO:0000256" key="1">
    <source>
        <dbReference type="SAM" id="MobiDB-lite"/>
    </source>
</evidence>
<keyword evidence="4" id="KW-1185">Reference proteome</keyword>
<dbReference type="InterPro" id="IPR003692">
    <property type="entry name" value="Hydantoinase_B"/>
</dbReference>
<evidence type="ECO:0000313" key="4">
    <source>
        <dbReference type="Proteomes" id="UP000633509"/>
    </source>
</evidence>
<dbReference type="PANTHER" id="PTHR11365:SF23">
    <property type="entry name" value="HYPOTHETICAL 5-OXOPROLINASE (EUROFUNG)-RELATED"/>
    <property type="match status" value="1"/>
</dbReference>
<comment type="caution">
    <text evidence="3">The sequence shown here is derived from an EMBL/GenBank/DDBJ whole genome shotgun (WGS) entry which is preliminary data.</text>
</comment>
<evidence type="ECO:0000313" key="3">
    <source>
        <dbReference type="EMBL" id="MBE1584205.1"/>
    </source>
</evidence>
<protein>
    <submittedName>
        <fullName evidence="3">N-methylhydantoinase B</fullName>
        <ecNumber evidence="3">3.5.2.14</ecNumber>
    </submittedName>
</protein>
<feature type="region of interest" description="Disordered" evidence="1">
    <location>
        <begin position="516"/>
        <end position="553"/>
    </location>
</feature>